<keyword evidence="1" id="KW-0472">Membrane</keyword>
<evidence type="ECO:0000313" key="3">
    <source>
        <dbReference type="Proteomes" id="UP000054007"/>
    </source>
</evidence>
<name>A0A0D7BBV3_9AGAR</name>
<feature type="transmembrane region" description="Helical" evidence="1">
    <location>
        <begin position="94"/>
        <end position="114"/>
    </location>
</feature>
<evidence type="ECO:0000313" key="2">
    <source>
        <dbReference type="EMBL" id="KIY67998.1"/>
    </source>
</evidence>
<evidence type="ECO:0000256" key="1">
    <source>
        <dbReference type="SAM" id="Phobius"/>
    </source>
</evidence>
<sequence length="194" mass="21019">MLAIVGILLADIILAWRLWLIVGHSQYQSMIVPVAGIVIELVTLSLSTQLAYYFPLVSLITTAYCSSAIIFHVFRQNSRLGWQGVRSMGKITQAIIESALLYSIVLLVHTAAAWTGNPDIAAYTVPLVTVISVRHEMISSITRSNRFKGIAPTWIVVRFVGHGSAAEGDRGHGENLMLSELSSIGVGELETGGI</sequence>
<dbReference type="AlphaFoldDB" id="A0A0D7BBV3"/>
<organism evidence="2 3">
    <name type="scientific">Cylindrobasidium torrendii FP15055 ss-10</name>
    <dbReference type="NCBI Taxonomy" id="1314674"/>
    <lineage>
        <taxon>Eukaryota</taxon>
        <taxon>Fungi</taxon>
        <taxon>Dikarya</taxon>
        <taxon>Basidiomycota</taxon>
        <taxon>Agaricomycotina</taxon>
        <taxon>Agaricomycetes</taxon>
        <taxon>Agaricomycetidae</taxon>
        <taxon>Agaricales</taxon>
        <taxon>Marasmiineae</taxon>
        <taxon>Physalacriaceae</taxon>
        <taxon>Cylindrobasidium</taxon>
    </lineage>
</organism>
<dbReference type="Proteomes" id="UP000054007">
    <property type="component" value="Unassembled WGS sequence"/>
</dbReference>
<keyword evidence="1" id="KW-1133">Transmembrane helix</keyword>
<accession>A0A0D7BBV3</accession>
<gene>
    <name evidence="2" type="ORF">CYLTODRAFT_275330</name>
</gene>
<keyword evidence="1" id="KW-0812">Transmembrane</keyword>
<feature type="transmembrane region" description="Helical" evidence="1">
    <location>
        <begin position="50"/>
        <end position="74"/>
    </location>
</feature>
<proteinExistence type="predicted"/>
<keyword evidence="3" id="KW-1185">Reference proteome</keyword>
<reference evidence="2 3" key="1">
    <citation type="journal article" date="2015" name="Fungal Genet. Biol.">
        <title>Evolution of novel wood decay mechanisms in Agaricales revealed by the genome sequences of Fistulina hepatica and Cylindrobasidium torrendii.</title>
        <authorList>
            <person name="Floudas D."/>
            <person name="Held B.W."/>
            <person name="Riley R."/>
            <person name="Nagy L.G."/>
            <person name="Koehler G."/>
            <person name="Ransdell A.S."/>
            <person name="Younus H."/>
            <person name="Chow J."/>
            <person name="Chiniquy J."/>
            <person name="Lipzen A."/>
            <person name="Tritt A."/>
            <person name="Sun H."/>
            <person name="Haridas S."/>
            <person name="LaButti K."/>
            <person name="Ohm R.A."/>
            <person name="Kues U."/>
            <person name="Blanchette R.A."/>
            <person name="Grigoriev I.V."/>
            <person name="Minto R.E."/>
            <person name="Hibbett D.S."/>
        </authorList>
    </citation>
    <scope>NUCLEOTIDE SEQUENCE [LARGE SCALE GENOMIC DNA]</scope>
    <source>
        <strain evidence="2 3">FP15055 ss-10</strain>
    </source>
</reference>
<dbReference type="OrthoDB" id="2756618at2759"/>
<dbReference type="EMBL" id="KN880512">
    <property type="protein sequence ID" value="KIY67998.1"/>
    <property type="molecule type" value="Genomic_DNA"/>
</dbReference>
<protein>
    <submittedName>
        <fullName evidence="2">Uncharacterized protein</fullName>
    </submittedName>
</protein>